<organism evidence="2 3">
    <name type="scientific">Eiseniibacteriota bacterium</name>
    <dbReference type="NCBI Taxonomy" id="2212470"/>
    <lineage>
        <taxon>Bacteria</taxon>
        <taxon>Candidatus Eiseniibacteriota</taxon>
    </lineage>
</organism>
<dbReference type="Proteomes" id="UP000697710">
    <property type="component" value="Unassembled WGS sequence"/>
</dbReference>
<protein>
    <submittedName>
        <fullName evidence="2">DnaJ domain-containing protein</fullName>
    </submittedName>
</protein>
<dbReference type="PANTHER" id="PTHR43096">
    <property type="entry name" value="DNAJ HOMOLOG 1, MITOCHONDRIAL-RELATED"/>
    <property type="match status" value="1"/>
</dbReference>
<feature type="domain" description="J" evidence="1">
    <location>
        <begin position="6"/>
        <end position="70"/>
    </location>
</feature>
<accession>A0A956RRE7</accession>
<name>A0A956RRE7_UNCEI</name>
<proteinExistence type="predicted"/>
<reference evidence="2" key="1">
    <citation type="submission" date="2020-04" db="EMBL/GenBank/DDBJ databases">
        <authorList>
            <person name="Zhang T."/>
        </authorList>
    </citation>
    <scope>NUCLEOTIDE SEQUENCE</scope>
    <source>
        <strain evidence="2">HKST-UBA01</strain>
    </source>
</reference>
<sequence>MAEQPDHYATLAVDPAASPAEIKAAYRRRSRELHPDYNRRPGATREMAALNAAYAVLSEPAARERYDLARPGRYKRVTATPVQPPPVGRGSLQPDRRPDWYAFLGVQPWANSAEVLEASRRLGTEIREAPYEPDVLSRLRTQLRTATEWLATPALRDIYDGAMEGVPPPPGSHPHLHEHWYSFLGLRPSASLDRIAERVTELSAGMRKGSAEQLELNEAWRTLRDPARRAEYDAGVAAGARHTG</sequence>
<dbReference type="GO" id="GO:0005737">
    <property type="term" value="C:cytoplasm"/>
    <property type="evidence" value="ECO:0007669"/>
    <property type="project" value="TreeGrafter"/>
</dbReference>
<dbReference type="GO" id="GO:0051082">
    <property type="term" value="F:unfolded protein binding"/>
    <property type="evidence" value="ECO:0007669"/>
    <property type="project" value="TreeGrafter"/>
</dbReference>
<dbReference type="SMART" id="SM00271">
    <property type="entry name" value="DnaJ"/>
    <property type="match status" value="2"/>
</dbReference>
<dbReference type="Gene3D" id="1.10.287.110">
    <property type="entry name" value="DnaJ domain"/>
    <property type="match status" value="1"/>
</dbReference>
<evidence type="ECO:0000313" key="3">
    <source>
        <dbReference type="Proteomes" id="UP000697710"/>
    </source>
</evidence>
<dbReference type="PRINTS" id="PR00625">
    <property type="entry name" value="JDOMAIN"/>
</dbReference>
<dbReference type="AlphaFoldDB" id="A0A956RRE7"/>
<dbReference type="SUPFAM" id="SSF46565">
    <property type="entry name" value="Chaperone J-domain"/>
    <property type="match status" value="2"/>
</dbReference>
<reference evidence="2" key="2">
    <citation type="journal article" date="2021" name="Microbiome">
        <title>Successional dynamics and alternative stable states in a saline activated sludge microbial community over 9 years.</title>
        <authorList>
            <person name="Wang Y."/>
            <person name="Ye J."/>
            <person name="Ju F."/>
            <person name="Liu L."/>
            <person name="Boyd J.A."/>
            <person name="Deng Y."/>
            <person name="Parks D.H."/>
            <person name="Jiang X."/>
            <person name="Yin X."/>
            <person name="Woodcroft B.J."/>
            <person name="Tyson G.W."/>
            <person name="Hugenholtz P."/>
            <person name="Polz M.F."/>
            <person name="Zhang T."/>
        </authorList>
    </citation>
    <scope>NUCLEOTIDE SEQUENCE</scope>
    <source>
        <strain evidence="2">HKST-UBA01</strain>
    </source>
</reference>
<dbReference type="PROSITE" id="PS50076">
    <property type="entry name" value="DNAJ_2"/>
    <property type="match status" value="1"/>
</dbReference>
<comment type="caution">
    <text evidence="2">The sequence shown here is derived from an EMBL/GenBank/DDBJ whole genome shotgun (WGS) entry which is preliminary data.</text>
</comment>
<dbReference type="GO" id="GO:0042026">
    <property type="term" value="P:protein refolding"/>
    <property type="evidence" value="ECO:0007669"/>
    <property type="project" value="TreeGrafter"/>
</dbReference>
<dbReference type="InterPro" id="IPR036869">
    <property type="entry name" value="J_dom_sf"/>
</dbReference>
<dbReference type="InterPro" id="IPR001623">
    <property type="entry name" value="DnaJ_domain"/>
</dbReference>
<gene>
    <name evidence="2" type="ORF">KC729_19960</name>
</gene>
<dbReference type="PANTHER" id="PTHR43096:SF58">
    <property type="entry name" value="CHAPERONE DNAJ-DOMAIN SUPERFAMILY PROTEIN"/>
    <property type="match status" value="1"/>
</dbReference>
<dbReference type="EMBL" id="JAGQHR010000923">
    <property type="protein sequence ID" value="MCA9729970.1"/>
    <property type="molecule type" value="Genomic_DNA"/>
</dbReference>
<dbReference type="CDD" id="cd06257">
    <property type="entry name" value="DnaJ"/>
    <property type="match status" value="1"/>
</dbReference>
<evidence type="ECO:0000259" key="1">
    <source>
        <dbReference type="PROSITE" id="PS50076"/>
    </source>
</evidence>
<dbReference type="Pfam" id="PF00226">
    <property type="entry name" value="DnaJ"/>
    <property type="match status" value="1"/>
</dbReference>
<evidence type="ECO:0000313" key="2">
    <source>
        <dbReference type="EMBL" id="MCA9729970.1"/>
    </source>
</evidence>